<dbReference type="AlphaFoldDB" id="A0A370GK26"/>
<dbReference type="Proteomes" id="UP000255355">
    <property type="component" value="Unassembled WGS sequence"/>
</dbReference>
<evidence type="ECO:0000313" key="3">
    <source>
        <dbReference type="Proteomes" id="UP000255355"/>
    </source>
</evidence>
<keyword evidence="3" id="KW-1185">Reference proteome</keyword>
<protein>
    <submittedName>
        <fullName evidence="2">Uncharacterized protein</fullName>
    </submittedName>
</protein>
<dbReference type="RefSeq" id="WP_068027334.1">
    <property type="nucleotide sequence ID" value="NZ_QQAZ01000020.1"/>
</dbReference>
<proteinExistence type="predicted"/>
<dbReference type="EMBL" id="QQAZ01000020">
    <property type="protein sequence ID" value="RDI43576.1"/>
    <property type="molecule type" value="Genomic_DNA"/>
</dbReference>
<organism evidence="2 3">
    <name type="scientific">Nocardia mexicana</name>
    <dbReference type="NCBI Taxonomy" id="279262"/>
    <lineage>
        <taxon>Bacteria</taxon>
        <taxon>Bacillati</taxon>
        <taxon>Actinomycetota</taxon>
        <taxon>Actinomycetes</taxon>
        <taxon>Mycobacteriales</taxon>
        <taxon>Nocardiaceae</taxon>
        <taxon>Nocardia</taxon>
    </lineage>
</organism>
<dbReference type="STRING" id="1210089.GCA_001613165_06068"/>
<evidence type="ECO:0000313" key="2">
    <source>
        <dbReference type="EMBL" id="RDI43576.1"/>
    </source>
</evidence>
<accession>A0A370GK26</accession>
<name>A0A370GK26_9NOCA</name>
<dbReference type="OrthoDB" id="4529155at2"/>
<comment type="caution">
    <text evidence="2">The sequence shown here is derived from an EMBL/GenBank/DDBJ whole genome shotgun (WGS) entry which is preliminary data.</text>
</comment>
<feature type="region of interest" description="Disordered" evidence="1">
    <location>
        <begin position="264"/>
        <end position="291"/>
    </location>
</feature>
<feature type="region of interest" description="Disordered" evidence="1">
    <location>
        <begin position="26"/>
        <end position="53"/>
    </location>
</feature>
<reference evidence="2 3" key="1">
    <citation type="submission" date="2018-07" db="EMBL/GenBank/DDBJ databases">
        <title>Genomic Encyclopedia of Type Strains, Phase IV (KMG-IV): sequencing the most valuable type-strain genomes for metagenomic binning, comparative biology and taxonomic classification.</title>
        <authorList>
            <person name="Goeker M."/>
        </authorList>
    </citation>
    <scope>NUCLEOTIDE SEQUENCE [LARGE SCALE GENOMIC DNA]</scope>
    <source>
        <strain evidence="2 3">DSM 44952</strain>
    </source>
</reference>
<gene>
    <name evidence="2" type="ORF">DFR68_12043</name>
</gene>
<evidence type="ECO:0000256" key="1">
    <source>
        <dbReference type="SAM" id="MobiDB-lite"/>
    </source>
</evidence>
<sequence length="291" mass="31435">MTEKPTRQQAKVLKAIQNQMADMQRTVDRAEQQYDQSGESPTPGWHNNIHSRGRRHEELERAAAAAGVPQAWIEQVRVRGEHRLAWKAALHWREPEPIDRQTLLDRLGDQFRQVQDMAAVAAAYGEQAAQLDPAAAALFDGRLWMLGQRAAAIAAVLKVSSTEADQLWGDHTFTAAADSVRAAAPHALAWRWHDHTHSDITDLALQATVLSAAGITGDLARVPAPTPPEMVQRIPEILARDPVPAAATEGGHSIATAVDATGVTSGQQAEFDSGTPTPPVHSPAPVHGIEP</sequence>